<keyword evidence="7 10" id="KW-0472">Membrane</keyword>
<dbReference type="GO" id="GO:0005549">
    <property type="term" value="F:odorant binding"/>
    <property type="evidence" value="ECO:0007669"/>
    <property type="project" value="InterPro"/>
</dbReference>
<dbReference type="InterPro" id="IPR004117">
    <property type="entry name" value="7tm6_olfct_rcpt"/>
</dbReference>
<reference evidence="11" key="1">
    <citation type="submission" date="2021-02" db="EMBL/GenBank/DDBJ databases">
        <authorList>
            <person name="Steward A R."/>
        </authorList>
    </citation>
    <scope>NUCLEOTIDE SEQUENCE</scope>
</reference>
<keyword evidence="5 10" id="KW-0552">Olfaction</keyword>
<dbReference type="GO" id="GO:0005886">
    <property type="term" value="C:plasma membrane"/>
    <property type="evidence" value="ECO:0007669"/>
    <property type="project" value="UniProtKB-SubCell"/>
</dbReference>
<comment type="subcellular location">
    <subcellularLocation>
        <location evidence="1 10">Cell membrane</location>
        <topology evidence="1 10">Multi-pass membrane protein</topology>
    </subcellularLocation>
</comment>
<evidence type="ECO:0000256" key="8">
    <source>
        <dbReference type="ARBA" id="ARBA00023170"/>
    </source>
</evidence>
<comment type="similarity">
    <text evidence="10">Belongs to the insect chemoreceptor superfamily. Heteromeric odorant receptor channel (TC 1.A.69) family.</text>
</comment>
<dbReference type="Pfam" id="PF02949">
    <property type="entry name" value="7tm_6"/>
    <property type="match status" value="1"/>
</dbReference>
<dbReference type="PANTHER" id="PTHR21137">
    <property type="entry name" value="ODORANT RECEPTOR"/>
    <property type="match status" value="1"/>
</dbReference>
<dbReference type="EMBL" id="CAJOBZ010000014">
    <property type="protein sequence ID" value="CAF4844689.1"/>
    <property type="molecule type" value="Genomic_DNA"/>
</dbReference>
<evidence type="ECO:0000256" key="3">
    <source>
        <dbReference type="ARBA" id="ARBA00022606"/>
    </source>
</evidence>
<feature type="transmembrane region" description="Helical" evidence="10">
    <location>
        <begin position="75"/>
        <end position="94"/>
    </location>
</feature>
<feature type="transmembrane region" description="Helical" evidence="10">
    <location>
        <begin position="37"/>
        <end position="55"/>
    </location>
</feature>
<dbReference type="AlphaFoldDB" id="A0A821RR26"/>
<keyword evidence="12" id="KW-1185">Reference proteome</keyword>
<evidence type="ECO:0000313" key="12">
    <source>
        <dbReference type="Proteomes" id="UP000663880"/>
    </source>
</evidence>
<keyword evidence="2" id="KW-1003">Cell membrane</keyword>
<keyword evidence="3 10" id="KW-0716">Sensory transduction</keyword>
<name>A0A821RR26_9NEOP</name>
<evidence type="ECO:0000256" key="6">
    <source>
        <dbReference type="ARBA" id="ARBA00022989"/>
    </source>
</evidence>
<comment type="caution">
    <text evidence="10">Lacks conserved residue(s) required for the propagation of feature annotation.</text>
</comment>
<evidence type="ECO:0000313" key="11">
    <source>
        <dbReference type="EMBL" id="CAF4844689.1"/>
    </source>
</evidence>
<keyword evidence="8 10" id="KW-0675">Receptor</keyword>
<feature type="transmembrane region" description="Helical" evidence="10">
    <location>
        <begin position="275"/>
        <end position="296"/>
    </location>
</feature>
<evidence type="ECO:0000256" key="9">
    <source>
        <dbReference type="ARBA" id="ARBA00023224"/>
    </source>
</evidence>
<evidence type="ECO:0000256" key="1">
    <source>
        <dbReference type="ARBA" id="ARBA00004651"/>
    </source>
</evidence>
<accession>A0A821RR26</accession>
<evidence type="ECO:0000256" key="7">
    <source>
        <dbReference type="ARBA" id="ARBA00023136"/>
    </source>
</evidence>
<dbReference type="GO" id="GO:0007165">
    <property type="term" value="P:signal transduction"/>
    <property type="evidence" value="ECO:0007669"/>
    <property type="project" value="UniProtKB-KW"/>
</dbReference>
<keyword evidence="6 10" id="KW-1133">Transmembrane helix</keyword>
<dbReference type="OrthoDB" id="7634903at2759"/>
<comment type="caution">
    <text evidence="11">The sequence shown here is derived from an EMBL/GenBank/DDBJ whole genome shotgun (WGS) entry which is preliminary data.</text>
</comment>
<feature type="transmembrane region" description="Helical" evidence="10">
    <location>
        <begin position="115"/>
        <end position="140"/>
    </location>
</feature>
<evidence type="ECO:0000256" key="5">
    <source>
        <dbReference type="ARBA" id="ARBA00022725"/>
    </source>
</evidence>
<gene>
    <name evidence="11" type="ORF">PMACD_LOCUS6510</name>
</gene>
<keyword evidence="4 10" id="KW-0812">Transmembrane</keyword>
<evidence type="ECO:0000256" key="2">
    <source>
        <dbReference type="ARBA" id="ARBA00022475"/>
    </source>
</evidence>
<evidence type="ECO:0000256" key="4">
    <source>
        <dbReference type="ARBA" id="ARBA00022692"/>
    </source>
</evidence>
<keyword evidence="9 10" id="KW-0807">Transducer</keyword>
<organism evidence="11 12">
    <name type="scientific">Pieris macdunnoughi</name>
    <dbReference type="NCBI Taxonomy" id="345717"/>
    <lineage>
        <taxon>Eukaryota</taxon>
        <taxon>Metazoa</taxon>
        <taxon>Ecdysozoa</taxon>
        <taxon>Arthropoda</taxon>
        <taxon>Hexapoda</taxon>
        <taxon>Insecta</taxon>
        <taxon>Pterygota</taxon>
        <taxon>Neoptera</taxon>
        <taxon>Endopterygota</taxon>
        <taxon>Lepidoptera</taxon>
        <taxon>Glossata</taxon>
        <taxon>Ditrysia</taxon>
        <taxon>Papilionoidea</taxon>
        <taxon>Pieridae</taxon>
        <taxon>Pierinae</taxon>
        <taxon>Pieris</taxon>
    </lineage>
</organism>
<dbReference type="Proteomes" id="UP000663880">
    <property type="component" value="Unassembled WGS sequence"/>
</dbReference>
<evidence type="ECO:0000256" key="10">
    <source>
        <dbReference type="RuleBase" id="RU351113"/>
    </source>
</evidence>
<feature type="transmembrane region" description="Helical" evidence="10">
    <location>
        <begin position="246"/>
        <end position="269"/>
    </location>
</feature>
<protein>
    <recommendedName>
        <fullName evidence="10">Odorant receptor</fullName>
    </recommendedName>
</protein>
<proteinExistence type="inferred from homology"/>
<dbReference type="GO" id="GO:0004984">
    <property type="term" value="F:olfactory receptor activity"/>
    <property type="evidence" value="ECO:0007669"/>
    <property type="project" value="InterPro"/>
</dbReference>
<sequence>MLKLDLFIDKEDFFYFNEKYLYYVGLWPKRNSTVYKIYEITLHILAIIYVIITGIGTFQIKDDTLVLMANLDKTLVAYNFGLKIFFFVIKRSQLQKLFDEIKYSGDKVSEERVKFMAAHIIFITILSTIIVSIFCFLAQYHGEMTVELWVPFDPMESKMNLILANQITAITFVVPHMYRAFAVQGIVCTIIMYFCDQLDELQQRIRSLVHSADNEIAMRVEFTQIIKKHVRLMRYSNTFTNIFKEFFLIQNLAVTIELCLNALMVTIVGCEQKTLLANFIAFLLVALLNAYIFCYLGDKLIEKSEGIALAAYESAWTSWPSDLQRDLLTVIRAAQKPLKLSAGGMATMCIQTYSQALYNAYSIFAVLNDVVE</sequence>
<dbReference type="PANTHER" id="PTHR21137:SF35">
    <property type="entry name" value="ODORANT RECEPTOR 19A-RELATED"/>
    <property type="match status" value="1"/>
</dbReference>